<dbReference type="PANTHER" id="PTHR44259">
    <property type="entry name" value="OS07G0183000 PROTEIN-RELATED"/>
    <property type="match status" value="1"/>
</dbReference>
<evidence type="ECO:0000313" key="3">
    <source>
        <dbReference type="Proteomes" id="UP000631114"/>
    </source>
</evidence>
<accession>A0A835LEN6</accession>
<dbReference type="InterPro" id="IPR005174">
    <property type="entry name" value="KIB1-4_b-propeller"/>
</dbReference>
<reference evidence="2 3" key="1">
    <citation type="submission" date="2020-10" db="EMBL/GenBank/DDBJ databases">
        <title>The Coptis chinensis genome and diversification of protoberbering-type alkaloids.</title>
        <authorList>
            <person name="Wang B."/>
            <person name="Shu S."/>
            <person name="Song C."/>
            <person name="Liu Y."/>
        </authorList>
    </citation>
    <scope>NUCLEOTIDE SEQUENCE [LARGE SCALE GENOMIC DNA]</scope>
    <source>
        <strain evidence="2">HL-2020</strain>
        <tissue evidence="2">Leaf</tissue>
    </source>
</reference>
<dbReference type="InterPro" id="IPR050942">
    <property type="entry name" value="F-box_BR-signaling"/>
</dbReference>
<organism evidence="2 3">
    <name type="scientific">Coptis chinensis</name>
    <dbReference type="NCBI Taxonomy" id="261450"/>
    <lineage>
        <taxon>Eukaryota</taxon>
        <taxon>Viridiplantae</taxon>
        <taxon>Streptophyta</taxon>
        <taxon>Embryophyta</taxon>
        <taxon>Tracheophyta</taxon>
        <taxon>Spermatophyta</taxon>
        <taxon>Magnoliopsida</taxon>
        <taxon>Ranunculales</taxon>
        <taxon>Ranunculaceae</taxon>
        <taxon>Coptidoideae</taxon>
        <taxon>Coptis</taxon>
    </lineage>
</organism>
<name>A0A835LEN6_9MAGN</name>
<dbReference type="EMBL" id="JADFTS010000009">
    <property type="protein sequence ID" value="KAF9589059.1"/>
    <property type="molecule type" value="Genomic_DNA"/>
</dbReference>
<feature type="domain" description="KIB1-4 beta-propeller" evidence="1">
    <location>
        <begin position="75"/>
        <end position="347"/>
    </location>
</feature>
<keyword evidence="3" id="KW-1185">Reference proteome</keyword>
<dbReference type="Proteomes" id="UP000631114">
    <property type="component" value="Unassembled WGS sequence"/>
</dbReference>
<proteinExistence type="predicted"/>
<evidence type="ECO:0000259" key="1">
    <source>
        <dbReference type="Pfam" id="PF03478"/>
    </source>
</evidence>
<sequence length="356" mass="41760">MTNWSELPEDISDLFLNRLSRCVEDFVIFDVVCKSWRSVAIAKRNKQSDTFFTRFAPWLMLAKRDNDRDESVRSFYSHSSKRIFNIQLPHIKGTRCWGSPYGWLLTIGFDLNIHLLHPLNGIQLSLPSQPMFPELSDCYNNPEYLCRKLVLGSNPSFWSTRSNQGCHVMALFGPYCRLAYATPGDKDWTSLEDHYDYKDIIFFNDHFYAINTDGYLKVCDISSIPPKAIDLASPPEDIYPTEFFYLVEMFGDLHLVVRYVKGEVECPALDYHFDPTRFEVYKFNFDTRSWIELYYWDDKDEALFVGNNASFAISTSKYPEFMGSSIYFTDDHCEFYKKDFCDMGVFDFDEEMVEPF</sequence>
<dbReference type="Pfam" id="PF03478">
    <property type="entry name" value="Beta-prop_KIB1-4"/>
    <property type="match status" value="1"/>
</dbReference>
<dbReference type="PANTHER" id="PTHR44259:SF114">
    <property type="entry name" value="OS06G0707300 PROTEIN"/>
    <property type="match status" value="1"/>
</dbReference>
<comment type="caution">
    <text evidence="2">The sequence shown here is derived from an EMBL/GenBank/DDBJ whole genome shotgun (WGS) entry which is preliminary data.</text>
</comment>
<dbReference type="AlphaFoldDB" id="A0A835LEN6"/>
<dbReference type="OrthoDB" id="642536at2759"/>
<gene>
    <name evidence="2" type="ORF">IFM89_018321</name>
</gene>
<evidence type="ECO:0000313" key="2">
    <source>
        <dbReference type="EMBL" id="KAF9589059.1"/>
    </source>
</evidence>
<protein>
    <recommendedName>
        <fullName evidence="1">KIB1-4 beta-propeller domain-containing protein</fullName>
    </recommendedName>
</protein>